<dbReference type="GO" id="GO:0055085">
    <property type="term" value="P:transmembrane transport"/>
    <property type="evidence" value="ECO:0007669"/>
    <property type="project" value="TreeGrafter"/>
</dbReference>
<dbReference type="EMBL" id="UOEB01000095">
    <property type="protein sequence ID" value="VAV83637.1"/>
    <property type="molecule type" value="Genomic_DNA"/>
</dbReference>
<dbReference type="Pfam" id="PF03922">
    <property type="entry name" value="OmpW"/>
    <property type="match status" value="1"/>
</dbReference>
<proteinExistence type="predicted"/>
<accession>A0A3B0QVP7</accession>
<gene>
    <name evidence="1" type="ORF">MNBD_BACTEROID02-1192</name>
</gene>
<dbReference type="InterPro" id="IPR005618">
    <property type="entry name" value="OMPW"/>
</dbReference>
<organism evidence="1">
    <name type="scientific">hydrothermal vent metagenome</name>
    <dbReference type="NCBI Taxonomy" id="652676"/>
    <lineage>
        <taxon>unclassified sequences</taxon>
        <taxon>metagenomes</taxon>
        <taxon>ecological metagenomes</taxon>
    </lineage>
</organism>
<protein>
    <submittedName>
        <fullName evidence="1">Outer membrane protein W</fullName>
    </submittedName>
</protein>
<name>A0A3B0QVP7_9ZZZZ</name>
<dbReference type="AlphaFoldDB" id="A0A3B0QVP7"/>
<sequence length="217" mass="23732">MRKTIFTSLLMCLFVFTNVFAQDTTTDNSEFSKWQVRLRGIVVTPNESATIQTIGGDVNISSAFVPELDFTYFFTENWAAELILATTNHDVKAVNTSAGNINLGDVWLLPPTLTFQYHFTGGKLKPYLGAGINYTIFYGVNNGPVADSVDYSNSVGFAFQAGLDYALGEKWFLNVDLKQIYIQTDAVINATTALGATVGADVDINPLVIGFGFGMKF</sequence>
<evidence type="ECO:0000313" key="1">
    <source>
        <dbReference type="EMBL" id="VAV83637.1"/>
    </source>
</evidence>
<dbReference type="SUPFAM" id="SSF56925">
    <property type="entry name" value="OMPA-like"/>
    <property type="match status" value="1"/>
</dbReference>
<reference evidence="1" key="1">
    <citation type="submission" date="2018-06" db="EMBL/GenBank/DDBJ databases">
        <authorList>
            <person name="Zhirakovskaya E."/>
        </authorList>
    </citation>
    <scope>NUCLEOTIDE SEQUENCE</scope>
</reference>
<dbReference type="PANTHER" id="PTHR36920:SF1">
    <property type="entry name" value="OUTER MEMBRANE PROTEIN W"/>
    <property type="match status" value="1"/>
</dbReference>
<dbReference type="InterPro" id="IPR011250">
    <property type="entry name" value="OMP/PagP_B-barrel"/>
</dbReference>
<dbReference type="Gene3D" id="2.40.160.20">
    <property type="match status" value="1"/>
</dbReference>
<dbReference type="GO" id="GO:0019867">
    <property type="term" value="C:outer membrane"/>
    <property type="evidence" value="ECO:0007669"/>
    <property type="project" value="InterPro"/>
</dbReference>
<dbReference type="PANTHER" id="PTHR36920">
    <property type="match status" value="1"/>
</dbReference>